<dbReference type="InterPro" id="IPR052932">
    <property type="entry name" value="OprB_Porin"/>
</dbReference>
<reference evidence="4 5" key="1">
    <citation type="submission" date="2020-12" db="EMBL/GenBank/DDBJ databases">
        <title>Revised draft genomes of Rhodomicrobium vannielii ATCC 17100 and Rhodomicrobium udaipurense JA643.</title>
        <authorList>
            <person name="Conners E.M."/>
            <person name="Davenport E.J."/>
            <person name="Bose A."/>
        </authorList>
    </citation>
    <scope>NUCLEOTIDE SEQUENCE [LARGE SCALE GENOMIC DNA]</scope>
    <source>
        <strain evidence="4 5">JA643</strain>
    </source>
</reference>
<feature type="chain" id="PRO_5034946784" evidence="2">
    <location>
        <begin position="45"/>
        <end position="485"/>
    </location>
</feature>
<sequence>MTWLQSGRSAPCRGVRFRVLTMRLAACCSAIFLALAIGATPALADEKDGLPEQSIATSLDGGPDKDARAALAAKGVTYGINYIGEVWSSSGGREDVTTYLGRLEILVDADLEKLWGAKGLTFHVNGYQIHGAGLEKYLGYPFDYISSIEALPSTRLFELWLEQKFGESVSVRAGQLAVDAEFFTTDTGGKFLNSSFGWPAIWANNLPNGGNAYPLATPGARVKVEMTDNLTFLGAIYNGNPAGCEDGQRCNRNGTDFRVQDPPFVIEEIQYKYNQRAKDGDKGDGKGGGKKDRDKEKASSDVLSLPGVIKFGAWQHFGNFKDAYSATLIDNGVNVARRVYSGNYSFYAMIDQQIYALPDDPEKGVFAFARVAGAPSDRNLIAFYIDGGVFLKGYVPNRPDDTFGAAIDYVLVSGDASRADRYLRDYEDSSYRVRNFEAVAEVFYKFQIAPGFAIQPDLQYMWNPAGGVAENKDAVYGGVRVSIAY</sequence>
<comment type="similarity">
    <text evidence="1 2">Belongs to the OprB family.</text>
</comment>
<dbReference type="PANTHER" id="PTHR37944:SF1">
    <property type="entry name" value="PORIN B"/>
    <property type="match status" value="1"/>
</dbReference>
<dbReference type="InterPro" id="IPR007049">
    <property type="entry name" value="Carb-sel_porin_OprB"/>
</dbReference>
<dbReference type="InterPro" id="IPR038673">
    <property type="entry name" value="OprB_sf"/>
</dbReference>
<dbReference type="PANTHER" id="PTHR37944">
    <property type="entry name" value="PORIN B"/>
    <property type="match status" value="1"/>
</dbReference>
<dbReference type="EMBL" id="JAEMUK010000016">
    <property type="protein sequence ID" value="MBJ7543725.1"/>
    <property type="molecule type" value="Genomic_DNA"/>
</dbReference>
<dbReference type="GO" id="GO:0016020">
    <property type="term" value="C:membrane"/>
    <property type="evidence" value="ECO:0007669"/>
    <property type="project" value="InterPro"/>
</dbReference>
<keyword evidence="5" id="KW-1185">Reference proteome</keyword>
<proteinExistence type="inferred from homology"/>
<comment type="caution">
    <text evidence="4">The sequence shown here is derived from an EMBL/GenBank/DDBJ whole genome shotgun (WGS) entry which is preliminary data.</text>
</comment>
<evidence type="ECO:0000313" key="5">
    <source>
        <dbReference type="Proteomes" id="UP000623250"/>
    </source>
</evidence>
<feature type="signal peptide" evidence="2">
    <location>
        <begin position="1"/>
        <end position="44"/>
    </location>
</feature>
<evidence type="ECO:0000256" key="1">
    <source>
        <dbReference type="ARBA" id="ARBA00008769"/>
    </source>
</evidence>
<organism evidence="4 5">
    <name type="scientific">Rhodomicrobium udaipurense</name>
    <dbReference type="NCBI Taxonomy" id="1202716"/>
    <lineage>
        <taxon>Bacteria</taxon>
        <taxon>Pseudomonadati</taxon>
        <taxon>Pseudomonadota</taxon>
        <taxon>Alphaproteobacteria</taxon>
        <taxon>Hyphomicrobiales</taxon>
        <taxon>Hyphomicrobiaceae</taxon>
        <taxon>Rhodomicrobium</taxon>
    </lineage>
</organism>
<evidence type="ECO:0000313" key="4">
    <source>
        <dbReference type="EMBL" id="MBJ7543725.1"/>
    </source>
</evidence>
<feature type="region of interest" description="Disordered" evidence="3">
    <location>
        <begin position="276"/>
        <end position="299"/>
    </location>
</feature>
<dbReference type="GO" id="GO:0008643">
    <property type="term" value="P:carbohydrate transport"/>
    <property type="evidence" value="ECO:0007669"/>
    <property type="project" value="InterPro"/>
</dbReference>
<dbReference type="GO" id="GO:0015288">
    <property type="term" value="F:porin activity"/>
    <property type="evidence" value="ECO:0007669"/>
    <property type="project" value="InterPro"/>
</dbReference>
<accession>A0A8I1GHS1</accession>
<name>A0A8I1GHS1_9HYPH</name>
<evidence type="ECO:0000256" key="3">
    <source>
        <dbReference type="SAM" id="MobiDB-lite"/>
    </source>
</evidence>
<dbReference type="Pfam" id="PF04966">
    <property type="entry name" value="OprB"/>
    <property type="match status" value="1"/>
</dbReference>
<dbReference type="Gene3D" id="2.40.160.180">
    <property type="entry name" value="Carbohydrate-selective porin OprB"/>
    <property type="match status" value="1"/>
</dbReference>
<dbReference type="Proteomes" id="UP000623250">
    <property type="component" value="Unassembled WGS sequence"/>
</dbReference>
<protein>
    <submittedName>
        <fullName evidence="4">Carbohydrate porin</fullName>
    </submittedName>
</protein>
<gene>
    <name evidence="4" type="ORF">JDN41_09140</name>
</gene>
<keyword evidence="2" id="KW-0732">Signal</keyword>
<dbReference type="AlphaFoldDB" id="A0A8I1GHS1"/>
<evidence type="ECO:0000256" key="2">
    <source>
        <dbReference type="RuleBase" id="RU363072"/>
    </source>
</evidence>